<dbReference type="OrthoDB" id="9396959at2759"/>
<feature type="compositionally biased region" description="Basic and acidic residues" evidence="1">
    <location>
        <begin position="95"/>
        <end position="112"/>
    </location>
</feature>
<gene>
    <name evidence="2" type="ORF">scyTo_0002682</name>
</gene>
<keyword evidence="3" id="KW-1185">Reference proteome</keyword>
<feature type="compositionally biased region" description="Basic and acidic residues" evidence="1">
    <location>
        <begin position="385"/>
        <end position="398"/>
    </location>
</feature>
<comment type="caution">
    <text evidence="2">The sequence shown here is derived from an EMBL/GenBank/DDBJ whole genome shotgun (WGS) entry which is preliminary data.</text>
</comment>
<feature type="compositionally biased region" description="Basic and acidic residues" evidence="1">
    <location>
        <begin position="576"/>
        <end position="585"/>
    </location>
</feature>
<feature type="compositionally biased region" description="Polar residues" evidence="1">
    <location>
        <begin position="1"/>
        <end position="29"/>
    </location>
</feature>
<evidence type="ECO:0000313" key="2">
    <source>
        <dbReference type="EMBL" id="GCB73602.1"/>
    </source>
</evidence>
<dbReference type="EMBL" id="BFAA01000686">
    <property type="protein sequence ID" value="GCB73602.1"/>
    <property type="molecule type" value="Genomic_DNA"/>
</dbReference>
<feature type="region of interest" description="Disordered" evidence="1">
    <location>
        <begin position="1"/>
        <end position="430"/>
    </location>
</feature>
<organism evidence="2 3">
    <name type="scientific">Scyliorhinus torazame</name>
    <name type="common">Cloudy catshark</name>
    <name type="synonym">Catulus torazame</name>
    <dbReference type="NCBI Taxonomy" id="75743"/>
    <lineage>
        <taxon>Eukaryota</taxon>
        <taxon>Metazoa</taxon>
        <taxon>Chordata</taxon>
        <taxon>Craniata</taxon>
        <taxon>Vertebrata</taxon>
        <taxon>Chondrichthyes</taxon>
        <taxon>Elasmobranchii</taxon>
        <taxon>Galeomorphii</taxon>
        <taxon>Galeoidea</taxon>
        <taxon>Carcharhiniformes</taxon>
        <taxon>Scyliorhinidae</taxon>
        <taxon>Scyliorhinus</taxon>
    </lineage>
</organism>
<protein>
    <submittedName>
        <fullName evidence="2">Uncharacterized protein</fullName>
    </submittedName>
</protein>
<name>A0A401PKF2_SCYTO</name>
<dbReference type="Proteomes" id="UP000288216">
    <property type="component" value="Unassembled WGS sequence"/>
</dbReference>
<dbReference type="AlphaFoldDB" id="A0A401PKF2"/>
<feature type="compositionally biased region" description="Basic and acidic residues" evidence="1">
    <location>
        <begin position="69"/>
        <end position="82"/>
    </location>
</feature>
<feature type="compositionally biased region" description="Polar residues" evidence="1">
    <location>
        <begin position="361"/>
        <end position="382"/>
    </location>
</feature>
<feature type="compositionally biased region" description="Basic and acidic residues" evidence="1">
    <location>
        <begin position="219"/>
        <end position="231"/>
    </location>
</feature>
<accession>A0A401PKF2</accession>
<evidence type="ECO:0000256" key="1">
    <source>
        <dbReference type="SAM" id="MobiDB-lite"/>
    </source>
</evidence>
<feature type="compositionally biased region" description="Polar residues" evidence="1">
    <location>
        <begin position="181"/>
        <end position="191"/>
    </location>
</feature>
<feature type="region of interest" description="Disordered" evidence="1">
    <location>
        <begin position="566"/>
        <end position="611"/>
    </location>
</feature>
<feature type="compositionally biased region" description="Basic and acidic residues" evidence="1">
    <location>
        <begin position="290"/>
        <end position="299"/>
    </location>
</feature>
<sequence>MPKSNPQRKTTRGAQRTEQGQTRKTTISETDSKQTHQKREPNPRRAFSRHTGHGKQRSGVRHSGQLQEEGGHQGNEEYKWELDDSMVNKPNTTDRQSREKEQILGREGREKTIGGGGNEKSKKIKGKKKQQPEKIREPQKINLKELKTSEKKFNEKKKGKERLKPGGGKVSEDELEKSEGGNVSNKVHSSTGKGKEKGNKVGRNGNKGKKFQTFNEANDPSKSDVKEEVRPRTKSRAISNTRPVGKTGRSRNGISNDPSNEDSESLVESSKEPNNNEESTNSEGSITDLEDSKVSSRRDIHQRKVRKKDSNHSTESESAAEEGDKRETGDEETGKEGVADKTVTSEKGRGSSEEDNEENDLMTNERGSQSKLHSCIISQNPKDSIGSKDEGQEDKQGDSDEESDNEKEKAKKQMRSLRAAENEMGGSETIFKRKTLQMNVKKKLLMGVKVKAKEESKGTGRTETKQESKTREKFLKVQVQRKYQSQMRKVIKENTAAKQGDQFGDEQSTDVKMIPSCNILVHQSHLIHSFRTKSRDIKARSKQPLISAAAEGGLAQMAKVAVKVGKTQQGASVQEKVTEKPSGKERRWRSSSPDSSDAEGHLEEDQTSSPQHLKALLHQKKIAKVVGKVKLASIRKRKTRTLKAEGNTTMADVIQPEPGNPRIEGNSNQRFAAIRRVTGWICRQIPKILKSRSKLVTVTKVIGTTEWLSKTLSVRRKNKHGKPGGFRRRMAIRFVSTAGQVSQKGITNRDLKVGGEGACRLLVVNNTTPSSMDDAEVIAPDDIELVPEMEANGQNKHHQSEDQSEAEEKFNSSDAKYAIVLPRVHRLVKSKATVLASCRSERACGGTSQPYNVAVSAQPDYFYMDVVGKSQSRHSDKLHTLGDITRSNSERKTSKQPKGAWIWKAKNIPHSKDRVTSPRLVNKLLRKDQEKRKITLPDHNPPLPSHLRTDPQQQIARAQGTEYFQEMNEIHWAQRGHFNDEHLTWLDSETLLPRLTIENLSKWTMYKEQDITRTSRRAGVWESEDTVEDILEEEFKYKQVPIQ</sequence>
<evidence type="ECO:0000313" key="3">
    <source>
        <dbReference type="Proteomes" id="UP000288216"/>
    </source>
</evidence>
<feature type="compositionally biased region" description="Basic and acidic residues" evidence="1">
    <location>
        <begin position="30"/>
        <end position="43"/>
    </location>
</feature>
<feature type="region of interest" description="Disordered" evidence="1">
    <location>
        <begin position="451"/>
        <end position="470"/>
    </location>
</feature>
<feature type="compositionally biased region" description="Basic and acidic residues" evidence="1">
    <location>
        <begin position="322"/>
        <end position="352"/>
    </location>
</feature>
<proteinExistence type="predicted"/>
<feature type="compositionally biased region" description="Basic residues" evidence="1">
    <location>
        <begin position="46"/>
        <end position="60"/>
    </location>
</feature>
<reference evidence="2 3" key="1">
    <citation type="journal article" date="2018" name="Nat. Ecol. Evol.">
        <title>Shark genomes provide insights into elasmobranch evolution and the origin of vertebrates.</title>
        <authorList>
            <person name="Hara Y"/>
            <person name="Yamaguchi K"/>
            <person name="Onimaru K"/>
            <person name="Kadota M"/>
            <person name="Koyanagi M"/>
            <person name="Keeley SD"/>
            <person name="Tatsumi K"/>
            <person name="Tanaka K"/>
            <person name="Motone F"/>
            <person name="Kageyama Y"/>
            <person name="Nozu R"/>
            <person name="Adachi N"/>
            <person name="Nishimura O"/>
            <person name="Nakagawa R"/>
            <person name="Tanegashima C"/>
            <person name="Kiyatake I"/>
            <person name="Matsumoto R"/>
            <person name="Murakumo K"/>
            <person name="Nishida K"/>
            <person name="Terakita A"/>
            <person name="Kuratani S"/>
            <person name="Sato K"/>
            <person name="Hyodo S Kuraku.S."/>
        </authorList>
    </citation>
    <scope>NUCLEOTIDE SEQUENCE [LARGE SCALE GENOMIC DNA]</scope>
</reference>
<dbReference type="OMA" id="VIGTTEW"/>
<feature type="compositionally biased region" description="Low complexity" evidence="1">
    <location>
        <begin position="272"/>
        <end position="285"/>
    </location>
</feature>
<feature type="compositionally biased region" description="Basic and acidic residues" evidence="1">
    <location>
        <begin position="130"/>
        <end position="164"/>
    </location>
</feature>